<organism evidence="1 2">
    <name type="scientific">Ancylostoma ceylanicum</name>
    <dbReference type="NCBI Taxonomy" id="53326"/>
    <lineage>
        <taxon>Eukaryota</taxon>
        <taxon>Metazoa</taxon>
        <taxon>Ecdysozoa</taxon>
        <taxon>Nematoda</taxon>
        <taxon>Chromadorea</taxon>
        <taxon>Rhabditida</taxon>
        <taxon>Rhabditina</taxon>
        <taxon>Rhabditomorpha</taxon>
        <taxon>Strongyloidea</taxon>
        <taxon>Ancylostomatidae</taxon>
        <taxon>Ancylostomatinae</taxon>
        <taxon>Ancylostoma</taxon>
    </lineage>
</organism>
<comment type="caution">
    <text evidence="1">The sequence shown here is derived from an EMBL/GenBank/DDBJ whole genome shotgun (WGS) entry which is preliminary data.</text>
</comment>
<dbReference type="EMBL" id="JARK01001603">
    <property type="protein sequence ID" value="EYB87195.1"/>
    <property type="molecule type" value="Genomic_DNA"/>
</dbReference>
<evidence type="ECO:0000313" key="1">
    <source>
        <dbReference type="EMBL" id="EYB87195.1"/>
    </source>
</evidence>
<gene>
    <name evidence="1" type="primary">Acey_s0267.g767</name>
    <name evidence="1" type="ORF">Y032_0267g767</name>
</gene>
<protein>
    <submittedName>
        <fullName evidence="1">Uncharacterized protein</fullName>
    </submittedName>
</protein>
<accession>A0A016S992</accession>
<keyword evidence="2" id="KW-1185">Reference proteome</keyword>
<dbReference type="Proteomes" id="UP000024635">
    <property type="component" value="Unassembled WGS sequence"/>
</dbReference>
<name>A0A016S992_9BILA</name>
<sequence length="124" mass="14106">MLYRCTYTHVCTLLMKDHAKNRDVALFSVVAATVYHSEKYWCTPCGVRHRTPPPLATQAYDILHSGAVAATVQPHVFAQSLFQKATLRKLCDEVWRHITFCSHHFHSHGRYRCEVCHTPIGGIG</sequence>
<reference evidence="2" key="1">
    <citation type="journal article" date="2015" name="Nat. Genet.">
        <title>The genome and transcriptome of the zoonotic hookworm Ancylostoma ceylanicum identify infection-specific gene families.</title>
        <authorList>
            <person name="Schwarz E.M."/>
            <person name="Hu Y."/>
            <person name="Antoshechkin I."/>
            <person name="Miller M.M."/>
            <person name="Sternberg P.W."/>
            <person name="Aroian R.V."/>
        </authorList>
    </citation>
    <scope>NUCLEOTIDE SEQUENCE</scope>
    <source>
        <strain evidence="2">HY135</strain>
    </source>
</reference>
<dbReference type="AlphaFoldDB" id="A0A016S992"/>
<evidence type="ECO:0000313" key="2">
    <source>
        <dbReference type="Proteomes" id="UP000024635"/>
    </source>
</evidence>
<proteinExistence type="predicted"/>